<dbReference type="InterPro" id="IPR014729">
    <property type="entry name" value="Rossmann-like_a/b/a_fold"/>
</dbReference>
<dbReference type="AlphaFoldDB" id="A0A815K804"/>
<dbReference type="SUPFAM" id="SSF52402">
    <property type="entry name" value="Adenine nucleotide alpha hydrolases-like"/>
    <property type="match status" value="1"/>
</dbReference>
<dbReference type="CDD" id="cd00553">
    <property type="entry name" value="NAD_synthase"/>
    <property type="match status" value="1"/>
</dbReference>
<keyword evidence="4" id="KW-0067">ATP-binding</keyword>
<dbReference type="GO" id="GO:0005737">
    <property type="term" value="C:cytoplasm"/>
    <property type="evidence" value="ECO:0007669"/>
    <property type="project" value="InterPro"/>
</dbReference>
<keyword evidence="8" id="KW-1185">Reference proteome</keyword>
<organism evidence="7 8">
    <name type="scientific">Adineta ricciae</name>
    <name type="common">Rotifer</name>
    <dbReference type="NCBI Taxonomy" id="249248"/>
    <lineage>
        <taxon>Eukaryota</taxon>
        <taxon>Metazoa</taxon>
        <taxon>Spiralia</taxon>
        <taxon>Gnathifera</taxon>
        <taxon>Rotifera</taxon>
        <taxon>Eurotatoria</taxon>
        <taxon>Bdelloidea</taxon>
        <taxon>Adinetida</taxon>
        <taxon>Adinetidae</taxon>
        <taxon>Adineta</taxon>
    </lineage>
</organism>
<evidence type="ECO:0000256" key="2">
    <source>
        <dbReference type="ARBA" id="ARBA00022598"/>
    </source>
</evidence>
<dbReference type="GO" id="GO:0004359">
    <property type="term" value="F:glutaminase activity"/>
    <property type="evidence" value="ECO:0007669"/>
    <property type="project" value="InterPro"/>
</dbReference>
<dbReference type="GO" id="GO:0005524">
    <property type="term" value="F:ATP binding"/>
    <property type="evidence" value="ECO:0007669"/>
    <property type="project" value="UniProtKB-KW"/>
</dbReference>
<dbReference type="InterPro" id="IPR022310">
    <property type="entry name" value="NAD/GMP_synthase"/>
</dbReference>
<evidence type="ECO:0000256" key="4">
    <source>
        <dbReference type="ARBA" id="ARBA00022840"/>
    </source>
</evidence>
<dbReference type="Pfam" id="PF02540">
    <property type="entry name" value="NAD_synthase"/>
    <property type="match status" value="1"/>
</dbReference>
<dbReference type="Gene3D" id="3.40.50.620">
    <property type="entry name" value="HUPs"/>
    <property type="match status" value="1"/>
</dbReference>
<evidence type="ECO:0000256" key="5">
    <source>
        <dbReference type="ARBA" id="ARBA00023027"/>
    </source>
</evidence>
<sequence>MVNLYYFASINNYLVGGTGNKVEDFGVGFFTKYGDGGVDISPIADLLKSEVRAVAAALGVSNEIITAPPTDGLFGDTRTDEDQIGASYDELEWAMNYIDSDRAKQDATALTEREKKVLEIYNQRHTANLHKMVEIPRCIIPNELKGQ</sequence>
<evidence type="ECO:0000256" key="3">
    <source>
        <dbReference type="ARBA" id="ARBA00022741"/>
    </source>
</evidence>
<keyword evidence="3" id="KW-0547">Nucleotide-binding</keyword>
<keyword evidence="5" id="KW-0520">NAD</keyword>
<feature type="domain" description="NAD/GMP synthase" evidence="6">
    <location>
        <begin position="1"/>
        <end position="131"/>
    </location>
</feature>
<accession>A0A815K804</accession>
<comment type="caution">
    <text evidence="7">The sequence shown here is derived from an EMBL/GenBank/DDBJ whole genome shotgun (WGS) entry which is preliminary data.</text>
</comment>
<dbReference type="InterPro" id="IPR003694">
    <property type="entry name" value="NAD_synthase"/>
</dbReference>
<evidence type="ECO:0000313" key="8">
    <source>
        <dbReference type="Proteomes" id="UP000663828"/>
    </source>
</evidence>
<reference evidence="7" key="1">
    <citation type="submission" date="2021-02" db="EMBL/GenBank/DDBJ databases">
        <authorList>
            <person name="Nowell W R."/>
        </authorList>
    </citation>
    <scope>NUCLEOTIDE SEQUENCE</scope>
</reference>
<evidence type="ECO:0000256" key="1">
    <source>
        <dbReference type="ARBA" id="ARBA00004790"/>
    </source>
</evidence>
<proteinExistence type="predicted"/>
<dbReference type="GO" id="GO:0009435">
    <property type="term" value="P:NAD+ biosynthetic process"/>
    <property type="evidence" value="ECO:0007669"/>
    <property type="project" value="UniProtKB-UniPathway"/>
</dbReference>
<gene>
    <name evidence="7" type="ORF">XAT740_LOCUS33656</name>
</gene>
<evidence type="ECO:0000313" key="7">
    <source>
        <dbReference type="EMBL" id="CAF1392035.1"/>
    </source>
</evidence>
<dbReference type="UniPathway" id="UPA00253"/>
<comment type="pathway">
    <text evidence="1">Cofactor biosynthesis; NAD(+) biosynthesis.</text>
</comment>
<dbReference type="NCBIfam" id="TIGR00552">
    <property type="entry name" value="nadE"/>
    <property type="match status" value="1"/>
</dbReference>
<protein>
    <recommendedName>
        <fullName evidence="6">NAD/GMP synthase domain-containing protein</fullName>
    </recommendedName>
</protein>
<name>A0A815K804_ADIRI</name>
<evidence type="ECO:0000259" key="6">
    <source>
        <dbReference type="Pfam" id="PF02540"/>
    </source>
</evidence>
<dbReference type="PANTHER" id="PTHR23090:SF9">
    <property type="entry name" value="GLUTAMINE-DEPENDENT NAD(+) SYNTHETASE"/>
    <property type="match status" value="1"/>
</dbReference>
<keyword evidence="2" id="KW-0436">Ligase</keyword>
<dbReference type="Proteomes" id="UP000663828">
    <property type="component" value="Unassembled WGS sequence"/>
</dbReference>
<dbReference type="GO" id="GO:0003952">
    <property type="term" value="F:NAD+ synthase (glutamine-hydrolyzing) activity"/>
    <property type="evidence" value="ECO:0007669"/>
    <property type="project" value="InterPro"/>
</dbReference>
<dbReference type="PANTHER" id="PTHR23090">
    <property type="entry name" value="NH 3 /GLUTAMINE-DEPENDENT NAD + SYNTHETASE"/>
    <property type="match status" value="1"/>
</dbReference>
<dbReference type="EMBL" id="CAJNOR010003231">
    <property type="protein sequence ID" value="CAF1392035.1"/>
    <property type="molecule type" value="Genomic_DNA"/>
</dbReference>